<evidence type="ECO:0000313" key="3">
    <source>
        <dbReference type="Proteomes" id="UP000764045"/>
    </source>
</evidence>
<dbReference type="Pfam" id="PF14109">
    <property type="entry name" value="GldH_lipo"/>
    <property type="match status" value="1"/>
</dbReference>
<gene>
    <name evidence="2" type="ORF">H6B30_11845</name>
</gene>
<feature type="signal peptide" evidence="1">
    <location>
        <begin position="1"/>
        <end position="24"/>
    </location>
</feature>
<feature type="chain" id="PRO_5037207204" evidence="1">
    <location>
        <begin position="25"/>
        <end position="155"/>
    </location>
</feature>
<keyword evidence="2" id="KW-0449">Lipoprotein</keyword>
<proteinExistence type="predicted"/>
<evidence type="ECO:0000256" key="1">
    <source>
        <dbReference type="SAM" id="SignalP"/>
    </source>
</evidence>
<evidence type="ECO:0000313" key="2">
    <source>
        <dbReference type="EMBL" id="MBM6662433.1"/>
    </source>
</evidence>
<name>A0A938WQT8_9BACT</name>
<protein>
    <submittedName>
        <fullName evidence="2">Gliding motility lipoprotein GldH</fullName>
    </submittedName>
</protein>
<reference evidence="2 3" key="1">
    <citation type="journal article" date="2021" name="Sci. Rep.">
        <title>The distribution of antibiotic resistance genes in chicken gut microbiota commensals.</title>
        <authorList>
            <person name="Juricova H."/>
            <person name="Matiasovicova J."/>
            <person name="Kubasova T."/>
            <person name="Cejkova D."/>
            <person name="Rychlik I."/>
        </authorList>
    </citation>
    <scope>NUCLEOTIDE SEQUENCE [LARGE SCALE GENOMIC DNA]</scope>
    <source>
        <strain evidence="2 3">An819</strain>
    </source>
</reference>
<comment type="caution">
    <text evidence="2">The sequence shown here is derived from an EMBL/GenBank/DDBJ whole genome shotgun (WGS) entry which is preliminary data.</text>
</comment>
<dbReference type="EMBL" id="JACJJL010000021">
    <property type="protein sequence ID" value="MBM6662433.1"/>
    <property type="molecule type" value="Genomic_DNA"/>
</dbReference>
<dbReference type="NCBIfam" id="TIGR03511">
    <property type="entry name" value="GldH_lipo"/>
    <property type="match status" value="1"/>
</dbReference>
<organism evidence="2 3">
    <name type="scientific">Marseilla massiliensis</name>
    <dbReference type="NCBI Taxonomy" id="1841864"/>
    <lineage>
        <taxon>Bacteria</taxon>
        <taxon>Pseudomonadati</taxon>
        <taxon>Bacteroidota</taxon>
        <taxon>Bacteroidia</taxon>
        <taxon>Bacteroidales</taxon>
        <taxon>Prevotellaceae</taxon>
        <taxon>Marseilla</taxon>
    </lineage>
</organism>
<dbReference type="Proteomes" id="UP000764045">
    <property type="component" value="Unassembled WGS sequence"/>
</dbReference>
<dbReference type="InterPro" id="IPR020018">
    <property type="entry name" value="Motility-assoc_lipoprot_GldH"/>
</dbReference>
<dbReference type="RefSeq" id="WP_205110830.1">
    <property type="nucleotide sequence ID" value="NZ_JACJJL010000021.1"/>
</dbReference>
<keyword evidence="1" id="KW-0732">Signal</keyword>
<sequence>MPRNSVCKALAAMAAALVALSACDENTVYNSYRPVGVWERTDTVKFAVPQAKAEGTYTTEVGLRINARYPFTGICIIVDRRIMPGDIRHSDTLNCKLIDKRGNALGHGLSNYQYLFATSQCRLKKGDSLFVNVRHHMKRETLPGLEDIGIKVTRR</sequence>
<keyword evidence="3" id="KW-1185">Reference proteome</keyword>
<dbReference type="PROSITE" id="PS51257">
    <property type="entry name" value="PROKAR_LIPOPROTEIN"/>
    <property type="match status" value="1"/>
</dbReference>
<accession>A0A938WQT8</accession>
<dbReference type="AlphaFoldDB" id="A0A938WQT8"/>